<evidence type="ECO:0000256" key="1">
    <source>
        <dbReference type="SAM" id="MobiDB-lite"/>
    </source>
</evidence>
<dbReference type="AlphaFoldDB" id="A0A7S0X544"/>
<organism evidence="2">
    <name type="scientific">Mantoniella antarctica</name>
    <dbReference type="NCBI Taxonomy" id="81844"/>
    <lineage>
        <taxon>Eukaryota</taxon>
        <taxon>Viridiplantae</taxon>
        <taxon>Chlorophyta</taxon>
        <taxon>Mamiellophyceae</taxon>
        <taxon>Mamiellales</taxon>
        <taxon>Mamiellaceae</taxon>
        <taxon>Mantoniella</taxon>
    </lineage>
</organism>
<protein>
    <submittedName>
        <fullName evidence="2">Uncharacterized protein</fullName>
    </submittedName>
</protein>
<feature type="region of interest" description="Disordered" evidence="1">
    <location>
        <begin position="89"/>
        <end position="108"/>
    </location>
</feature>
<evidence type="ECO:0000313" key="2">
    <source>
        <dbReference type="EMBL" id="CAD8703465.1"/>
    </source>
</evidence>
<proteinExistence type="predicted"/>
<accession>A0A7S0X544</accession>
<name>A0A7S0X544_9CHLO</name>
<dbReference type="EMBL" id="HBFC01010623">
    <property type="protein sequence ID" value="CAD8703465.1"/>
    <property type="molecule type" value="Transcribed_RNA"/>
</dbReference>
<gene>
    <name evidence="2" type="ORF">MANT1106_LOCUS6147</name>
</gene>
<reference evidence="2" key="1">
    <citation type="submission" date="2021-01" db="EMBL/GenBank/DDBJ databases">
        <authorList>
            <person name="Corre E."/>
            <person name="Pelletier E."/>
            <person name="Niang G."/>
            <person name="Scheremetjew M."/>
            <person name="Finn R."/>
            <person name="Kale V."/>
            <person name="Holt S."/>
            <person name="Cochrane G."/>
            <person name="Meng A."/>
            <person name="Brown T."/>
            <person name="Cohen L."/>
        </authorList>
    </citation>
    <scope>NUCLEOTIDE SEQUENCE</scope>
    <source>
        <strain evidence="2">SL-175</strain>
    </source>
</reference>
<sequence>MPKKTKTAGAIADKVHATKMGNGGAGGGKAGAEVRKSSKVTMSCDACMQPNFTGVQDIKAHWDSKHSKLPFDEAKYIEAFNINKQATKDAVDVRQEKRKELGRDSKRI</sequence>